<keyword evidence="1" id="KW-1133">Transmembrane helix</keyword>
<gene>
    <name evidence="2" type="ORF">GCM10023116_13760</name>
</gene>
<evidence type="ECO:0000313" key="2">
    <source>
        <dbReference type="EMBL" id="GAA4649102.1"/>
    </source>
</evidence>
<proteinExistence type="predicted"/>
<dbReference type="Pfam" id="PF09842">
    <property type="entry name" value="DUF2069"/>
    <property type="match status" value="1"/>
</dbReference>
<dbReference type="Proteomes" id="UP001500604">
    <property type="component" value="Unassembled WGS sequence"/>
</dbReference>
<sequence length="132" mass="15072">MSSQQKETLAHRAWLVAALSYGLLLLTISLDHWWLNPPAVDSPLLIWLARIGPLLIFIPGVLCKWPRSFAWLCFVVLFYFTSAVVDAFLGEDIAGWVQTTLCVTLFISSMFYVRWHYQGLKWKLHETASEAG</sequence>
<evidence type="ECO:0000256" key="1">
    <source>
        <dbReference type="SAM" id="Phobius"/>
    </source>
</evidence>
<name>A0ABP8UZR6_9GAMM</name>
<comment type="caution">
    <text evidence="2">The sequence shown here is derived from an EMBL/GenBank/DDBJ whole genome shotgun (WGS) entry which is preliminary data.</text>
</comment>
<feature type="transmembrane region" description="Helical" evidence="1">
    <location>
        <begin position="12"/>
        <end position="30"/>
    </location>
</feature>
<reference evidence="3" key="1">
    <citation type="journal article" date="2019" name="Int. J. Syst. Evol. Microbiol.">
        <title>The Global Catalogue of Microorganisms (GCM) 10K type strain sequencing project: providing services to taxonomists for standard genome sequencing and annotation.</title>
        <authorList>
            <consortium name="The Broad Institute Genomics Platform"/>
            <consortium name="The Broad Institute Genome Sequencing Center for Infectious Disease"/>
            <person name="Wu L."/>
            <person name="Ma J."/>
        </authorList>
    </citation>
    <scope>NUCLEOTIDE SEQUENCE [LARGE SCALE GENOMIC DNA]</scope>
    <source>
        <strain evidence="3">JCM 17805</strain>
    </source>
</reference>
<feature type="transmembrane region" description="Helical" evidence="1">
    <location>
        <begin position="69"/>
        <end position="89"/>
    </location>
</feature>
<dbReference type="RefSeq" id="WP_345194865.1">
    <property type="nucleotide sequence ID" value="NZ_BAABFL010000121.1"/>
</dbReference>
<evidence type="ECO:0000313" key="3">
    <source>
        <dbReference type="Proteomes" id="UP001500604"/>
    </source>
</evidence>
<accession>A0ABP8UZR6</accession>
<evidence type="ECO:0008006" key="4">
    <source>
        <dbReference type="Google" id="ProtNLM"/>
    </source>
</evidence>
<protein>
    <recommendedName>
        <fullName evidence="4">DUF2069 domain-containing protein</fullName>
    </recommendedName>
</protein>
<dbReference type="InterPro" id="IPR018643">
    <property type="entry name" value="DUF2069_membrane"/>
</dbReference>
<keyword evidence="1" id="KW-0812">Transmembrane</keyword>
<organism evidence="2 3">
    <name type="scientific">Kistimonas scapharcae</name>
    <dbReference type="NCBI Taxonomy" id="1036133"/>
    <lineage>
        <taxon>Bacteria</taxon>
        <taxon>Pseudomonadati</taxon>
        <taxon>Pseudomonadota</taxon>
        <taxon>Gammaproteobacteria</taxon>
        <taxon>Oceanospirillales</taxon>
        <taxon>Endozoicomonadaceae</taxon>
        <taxon>Kistimonas</taxon>
    </lineage>
</organism>
<feature type="transmembrane region" description="Helical" evidence="1">
    <location>
        <begin position="95"/>
        <end position="113"/>
    </location>
</feature>
<keyword evidence="1" id="KW-0472">Membrane</keyword>
<dbReference type="EMBL" id="BAABFL010000121">
    <property type="protein sequence ID" value="GAA4649102.1"/>
    <property type="molecule type" value="Genomic_DNA"/>
</dbReference>
<feature type="transmembrane region" description="Helical" evidence="1">
    <location>
        <begin position="42"/>
        <end position="62"/>
    </location>
</feature>
<keyword evidence="3" id="KW-1185">Reference proteome</keyword>